<gene>
    <name evidence="2" type="ORF">PXEA_LOCUS6716</name>
</gene>
<dbReference type="Proteomes" id="UP000784294">
    <property type="component" value="Unassembled WGS sequence"/>
</dbReference>
<name>A0A3S5B4W2_9PLAT</name>
<dbReference type="AlphaFoldDB" id="A0A3S5B4W2"/>
<proteinExistence type="predicted"/>
<evidence type="ECO:0000313" key="2">
    <source>
        <dbReference type="EMBL" id="VEL13276.1"/>
    </source>
</evidence>
<organism evidence="2 3">
    <name type="scientific">Protopolystoma xenopodis</name>
    <dbReference type="NCBI Taxonomy" id="117903"/>
    <lineage>
        <taxon>Eukaryota</taxon>
        <taxon>Metazoa</taxon>
        <taxon>Spiralia</taxon>
        <taxon>Lophotrochozoa</taxon>
        <taxon>Platyhelminthes</taxon>
        <taxon>Monogenea</taxon>
        <taxon>Polyopisthocotylea</taxon>
        <taxon>Polystomatidea</taxon>
        <taxon>Polystomatidae</taxon>
        <taxon>Protopolystoma</taxon>
    </lineage>
</organism>
<feature type="region of interest" description="Disordered" evidence="1">
    <location>
        <begin position="217"/>
        <end position="265"/>
    </location>
</feature>
<evidence type="ECO:0000256" key="1">
    <source>
        <dbReference type="SAM" id="MobiDB-lite"/>
    </source>
</evidence>
<keyword evidence="3" id="KW-1185">Reference proteome</keyword>
<feature type="compositionally biased region" description="Basic and acidic residues" evidence="1">
    <location>
        <begin position="236"/>
        <end position="250"/>
    </location>
</feature>
<evidence type="ECO:0000313" key="3">
    <source>
        <dbReference type="Proteomes" id="UP000784294"/>
    </source>
</evidence>
<protein>
    <submittedName>
        <fullName evidence="2">Uncharacterized protein</fullName>
    </submittedName>
</protein>
<reference evidence="2" key="1">
    <citation type="submission" date="2018-11" db="EMBL/GenBank/DDBJ databases">
        <authorList>
            <consortium name="Pathogen Informatics"/>
        </authorList>
    </citation>
    <scope>NUCLEOTIDE SEQUENCE</scope>
</reference>
<dbReference type="EMBL" id="CAAALY010017278">
    <property type="protein sequence ID" value="VEL13276.1"/>
    <property type="molecule type" value="Genomic_DNA"/>
</dbReference>
<accession>A0A3S5B4W2</accession>
<comment type="caution">
    <text evidence="2">The sequence shown here is derived from an EMBL/GenBank/DDBJ whole genome shotgun (WGS) entry which is preliminary data.</text>
</comment>
<sequence>MNRLTPGVTVVEKSSVSQIRVRWKDRLRAANSRTQDARRALQPTRCTVNVDSTVELPNNDGFGSHQFFHGKGLIEPGLSGGKCNRLISNSFSNLSGEITAVHECANPEETRETKGSKFRLKMCNNLLSRLYLGKSTSNLVSLAGNRQSHFMQNESNAPGHPLCDSYTRLCPRQCDYKLDDHPLRQQISPPCKPGYLGLGSYIPSGEFFAKPGAAMNEPEATQKMSTSTGHPASCEAGERDPVMKMPNKSDNRKKRQKKEFTKWRLSSSLADLANQGTSHKQGNSSPIQNHNVRAMLNLPILSGTTSSVDTSAHSGATKEVKIRTKSQAISRLEKEYKDNRIANLSGKNIRQASSPSCEDTFTNTTVMKEDSSQILSPFRLAQNEAIITSSNPVNPEPESLSVFKITKESEAVEYKQEVVNTPLNDAAAELSTDFFRPSFHSGNSNENYCQSVDIAKGYLAEKDLNSDSLLEKESINPLDSVSDSYAAAKRREADCDDISRMAASTIQEEIRFCPSNELQLNYLEKAKLCDTLQPQNIGQNASRDNIVSVFQLLERPIASVEKWNIPSLDDKVKSPTSFVGHKLMPYDCHDQLIEAVSQDNLLKTCRGVGQCNIPPLLISERDHVPARSGPYIVSIAAKSIPEN</sequence>